<dbReference type="InterPro" id="IPR050455">
    <property type="entry name" value="Tpx_Peroxidase_subfamily"/>
</dbReference>
<evidence type="ECO:0000256" key="6">
    <source>
        <dbReference type="HAMAP-Rule" id="MF_00269"/>
    </source>
</evidence>
<comment type="caution">
    <text evidence="8">The sequence shown here is derived from an EMBL/GenBank/DDBJ whole genome shotgun (WGS) entry which is preliminary data.</text>
</comment>
<dbReference type="EC" id="1.11.1.24" evidence="6"/>
<evidence type="ECO:0000313" key="9">
    <source>
        <dbReference type="Proteomes" id="UP000823619"/>
    </source>
</evidence>
<keyword evidence="4 6" id="KW-1015">Disulfide bond</keyword>
<dbReference type="CDD" id="cd03014">
    <property type="entry name" value="PRX_Atyp2cys"/>
    <property type="match status" value="1"/>
</dbReference>
<dbReference type="PROSITE" id="PS51352">
    <property type="entry name" value="THIOREDOXIN_2"/>
    <property type="match status" value="1"/>
</dbReference>
<feature type="domain" description="Thioredoxin" evidence="7">
    <location>
        <begin position="18"/>
        <end position="167"/>
    </location>
</feature>
<dbReference type="Proteomes" id="UP000823619">
    <property type="component" value="Unassembled WGS sequence"/>
</dbReference>
<dbReference type="AlphaFoldDB" id="A0A9D9ECR5"/>
<keyword evidence="2 6" id="KW-0049">Antioxidant</keyword>
<gene>
    <name evidence="6 8" type="primary">tpx</name>
    <name evidence="8" type="ORF">IAC23_05130</name>
</gene>
<dbReference type="PANTHER" id="PTHR43110:SF1">
    <property type="entry name" value="THIOL PEROXIDASE"/>
    <property type="match status" value="1"/>
</dbReference>
<accession>A0A9D9ECR5</accession>
<dbReference type="Gene3D" id="3.40.30.10">
    <property type="entry name" value="Glutaredoxin"/>
    <property type="match status" value="1"/>
</dbReference>
<comment type="subunit">
    <text evidence="6">Homodimer.</text>
</comment>
<evidence type="ECO:0000256" key="2">
    <source>
        <dbReference type="ARBA" id="ARBA00022862"/>
    </source>
</evidence>
<proteinExistence type="inferred from homology"/>
<keyword evidence="5 6" id="KW-0676">Redox-active center</keyword>
<name>A0A9D9ECR5_9BACT</name>
<evidence type="ECO:0000259" key="7">
    <source>
        <dbReference type="PROSITE" id="PS51352"/>
    </source>
</evidence>
<dbReference type="NCBIfam" id="NF001808">
    <property type="entry name" value="PRK00522.1"/>
    <property type="match status" value="1"/>
</dbReference>
<organism evidence="8 9">
    <name type="scientific">Candidatus Cryptobacteroides merdavium</name>
    <dbReference type="NCBI Taxonomy" id="2840769"/>
    <lineage>
        <taxon>Bacteria</taxon>
        <taxon>Pseudomonadati</taxon>
        <taxon>Bacteroidota</taxon>
        <taxon>Bacteroidia</taxon>
        <taxon>Bacteroidales</taxon>
        <taxon>Candidatus Cryptobacteroides</taxon>
    </lineage>
</organism>
<protein>
    <recommendedName>
        <fullName evidence="6">Thiol peroxidase</fullName>
        <shortName evidence="6">Tpx</shortName>
        <ecNumber evidence="6">1.11.1.24</ecNumber>
    </recommendedName>
    <alternativeName>
        <fullName evidence="6">Peroxiredoxin tpx</fullName>
        <shortName evidence="6">Prx</shortName>
    </alternativeName>
    <alternativeName>
        <fullName evidence="6">Thioredoxin peroxidase</fullName>
    </alternativeName>
    <alternativeName>
        <fullName evidence="6">Thioredoxin-dependent peroxiredoxin</fullName>
    </alternativeName>
</protein>
<evidence type="ECO:0000256" key="4">
    <source>
        <dbReference type="ARBA" id="ARBA00023157"/>
    </source>
</evidence>
<sequence>MATVTFQGAPVNLCGELPKVGDNAPKFGGVKGDLTTVHLPDFLGKKVVINIFPSLDTPVCAASVRRFNKEASSLENTVVLCVSKDLPFAQARFCTTEGLNDVVALSVFRCHHFDERYGLTMTDGPLKGLLARAVVIVDEEGRIVYEELVPEITDEPDYDAALAALKK</sequence>
<comment type="function">
    <text evidence="6">Thiol-specific peroxidase that catalyzes the reduction of hydrogen peroxide and organic hydroperoxides to water and alcohols, respectively. Plays a role in cell protection against oxidative stress by detoxifying peroxides.</text>
</comment>
<comment type="miscellaneous">
    <text evidence="6">The active site is a conserved redox-active cysteine residue, the peroxidatic cysteine (C(P)), which makes the nucleophilic attack on the peroxide substrate. The peroxide oxidizes the C(P)-SH to cysteine sulfenic acid (C(P)-SOH), which then reacts with another cysteine residue, the resolving cysteine (C(R)), to form a disulfide bridge. The disulfide is subsequently reduced by an appropriate electron donor to complete the catalytic cycle. In this atypical 2-Cys peroxiredoxin, C(R) is present in the same subunit to form an intramolecular disulfide. The disulfide is subsequently reduced by thioredoxin.</text>
</comment>
<dbReference type="InterPro" id="IPR018219">
    <property type="entry name" value="Tpx_CS"/>
</dbReference>
<dbReference type="SUPFAM" id="SSF52833">
    <property type="entry name" value="Thioredoxin-like"/>
    <property type="match status" value="1"/>
</dbReference>
<dbReference type="Pfam" id="PF08534">
    <property type="entry name" value="Redoxin"/>
    <property type="match status" value="1"/>
</dbReference>
<keyword evidence="1 6" id="KW-0575">Peroxidase</keyword>
<keyword evidence="3 6" id="KW-0560">Oxidoreductase</keyword>
<dbReference type="InterPro" id="IPR036249">
    <property type="entry name" value="Thioredoxin-like_sf"/>
</dbReference>
<evidence type="ECO:0000256" key="5">
    <source>
        <dbReference type="ARBA" id="ARBA00023284"/>
    </source>
</evidence>
<feature type="active site" description="Cysteine sulfenic acid (-SOH) intermediate" evidence="6">
    <location>
        <position position="60"/>
    </location>
</feature>
<dbReference type="GO" id="GO:0008379">
    <property type="term" value="F:thioredoxin peroxidase activity"/>
    <property type="evidence" value="ECO:0007669"/>
    <property type="project" value="UniProtKB-UniRule"/>
</dbReference>
<feature type="disulfide bond" description="Redox-active" evidence="6">
    <location>
        <begin position="60"/>
        <end position="94"/>
    </location>
</feature>
<reference evidence="8" key="1">
    <citation type="submission" date="2020-10" db="EMBL/GenBank/DDBJ databases">
        <authorList>
            <person name="Gilroy R."/>
        </authorList>
    </citation>
    <scope>NUCLEOTIDE SEQUENCE</scope>
    <source>
        <strain evidence="8">D5-748</strain>
    </source>
</reference>
<comment type="similarity">
    <text evidence="6">Belongs to the peroxiredoxin family. Tpx subfamily.</text>
</comment>
<dbReference type="EMBL" id="JADIMO010000063">
    <property type="protein sequence ID" value="MBO8445063.1"/>
    <property type="molecule type" value="Genomic_DNA"/>
</dbReference>
<comment type="catalytic activity">
    <reaction evidence="6">
        <text>a hydroperoxide + [thioredoxin]-dithiol = an alcohol + [thioredoxin]-disulfide + H2O</text>
        <dbReference type="Rhea" id="RHEA:62620"/>
        <dbReference type="Rhea" id="RHEA-COMP:10698"/>
        <dbReference type="Rhea" id="RHEA-COMP:10700"/>
        <dbReference type="ChEBI" id="CHEBI:15377"/>
        <dbReference type="ChEBI" id="CHEBI:29950"/>
        <dbReference type="ChEBI" id="CHEBI:30879"/>
        <dbReference type="ChEBI" id="CHEBI:35924"/>
        <dbReference type="ChEBI" id="CHEBI:50058"/>
        <dbReference type="EC" id="1.11.1.24"/>
    </reaction>
</comment>
<reference evidence="8" key="2">
    <citation type="journal article" date="2021" name="PeerJ">
        <title>Extensive microbial diversity within the chicken gut microbiome revealed by metagenomics and culture.</title>
        <authorList>
            <person name="Gilroy R."/>
            <person name="Ravi A."/>
            <person name="Getino M."/>
            <person name="Pursley I."/>
            <person name="Horton D.L."/>
            <person name="Alikhan N.F."/>
            <person name="Baker D."/>
            <person name="Gharbi K."/>
            <person name="Hall N."/>
            <person name="Watson M."/>
            <person name="Adriaenssens E.M."/>
            <person name="Foster-Nyarko E."/>
            <person name="Jarju S."/>
            <person name="Secka A."/>
            <person name="Antonio M."/>
            <person name="Oren A."/>
            <person name="Chaudhuri R.R."/>
            <person name="La Ragione R."/>
            <person name="Hildebrand F."/>
            <person name="Pallen M.J."/>
        </authorList>
    </citation>
    <scope>NUCLEOTIDE SEQUENCE</scope>
    <source>
        <strain evidence="8">D5-748</strain>
    </source>
</reference>
<evidence type="ECO:0000313" key="8">
    <source>
        <dbReference type="EMBL" id="MBO8445063.1"/>
    </source>
</evidence>
<dbReference type="PROSITE" id="PS01265">
    <property type="entry name" value="TPX"/>
    <property type="match status" value="1"/>
</dbReference>
<dbReference type="PANTHER" id="PTHR43110">
    <property type="entry name" value="THIOL PEROXIDASE"/>
    <property type="match status" value="1"/>
</dbReference>
<dbReference type="HAMAP" id="MF_00269">
    <property type="entry name" value="Tpx"/>
    <property type="match status" value="1"/>
</dbReference>
<evidence type="ECO:0000256" key="3">
    <source>
        <dbReference type="ARBA" id="ARBA00023002"/>
    </source>
</evidence>
<dbReference type="InterPro" id="IPR013766">
    <property type="entry name" value="Thioredoxin_domain"/>
</dbReference>
<dbReference type="InterPro" id="IPR002065">
    <property type="entry name" value="TPX"/>
</dbReference>
<dbReference type="InterPro" id="IPR013740">
    <property type="entry name" value="Redoxin"/>
</dbReference>
<evidence type="ECO:0000256" key="1">
    <source>
        <dbReference type="ARBA" id="ARBA00022559"/>
    </source>
</evidence>